<evidence type="ECO:0000313" key="9">
    <source>
        <dbReference type="EMBL" id="RIX27528.1"/>
    </source>
</evidence>
<dbReference type="Pfam" id="PF02771">
    <property type="entry name" value="Acyl-CoA_dh_N"/>
    <property type="match status" value="1"/>
</dbReference>
<name>A0A3A1TV77_9MICO</name>
<accession>A0A3A1TV77</accession>
<dbReference type="GO" id="GO:0050660">
    <property type="term" value="F:flavin adenine dinucleotide binding"/>
    <property type="evidence" value="ECO:0007669"/>
    <property type="project" value="InterPro"/>
</dbReference>
<dbReference type="GO" id="GO:0003995">
    <property type="term" value="F:acyl-CoA dehydrogenase activity"/>
    <property type="evidence" value="ECO:0007669"/>
    <property type="project" value="InterPro"/>
</dbReference>
<comment type="caution">
    <text evidence="9">The sequence shown here is derived from an EMBL/GenBank/DDBJ whole genome shotgun (WGS) entry which is preliminary data.</text>
</comment>
<protein>
    <submittedName>
        <fullName evidence="9">Acyl-CoA dehydrogenase</fullName>
    </submittedName>
</protein>
<gene>
    <name evidence="9" type="ORF">D1781_08060</name>
</gene>
<dbReference type="InterPro" id="IPR009100">
    <property type="entry name" value="AcylCoA_DH/oxidase_NM_dom_sf"/>
</dbReference>
<organism evidence="9 10">
    <name type="scientific">Amnibacterium setariae</name>
    <dbReference type="NCBI Taxonomy" id="2306585"/>
    <lineage>
        <taxon>Bacteria</taxon>
        <taxon>Bacillati</taxon>
        <taxon>Actinomycetota</taxon>
        <taxon>Actinomycetes</taxon>
        <taxon>Micrococcales</taxon>
        <taxon>Microbacteriaceae</taxon>
        <taxon>Amnibacterium</taxon>
    </lineage>
</organism>
<evidence type="ECO:0000259" key="6">
    <source>
        <dbReference type="Pfam" id="PF00441"/>
    </source>
</evidence>
<dbReference type="InterPro" id="IPR013786">
    <property type="entry name" value="AcylCoA_DH/ox_N"/>
</dbReference>
<keyword evidence="4 5" id="KW-0274">FAD</keyword>
<dbReference type="Gene3D" id="2.40.110.10">
    <property type="entry name" value="Butyryl-CoA Dehydrogenase, subunit A, domain 2"/>
    <property type="match status" value="1"/>
</dbReference>
<keyword evidence="10" id="KW-1185">Reference proteome</keyword>
<dbReference type="Gene3D" id="1.20.140.10">
    <property type="entry name" value="Butyryl-CoA Dehydrogenase, subunit A, domain 3"/>
    <property type="match status" value="1"/>
</dbReference>
<dbReference type="PROSITE" id="PS00073">
    <property type="entry name" value="ACYL_COA_DH_2"/>
    <property type="match status" value="1"/>
</dbReference>
<proteinExistence type="inferred from homology"/>
<dbReference type="SUPFAM" id="SSF47203">
    <property type="entry name" value="Acyl-CoA dehydrogenase C-terminal domain-like"/>
    <property type="match status" value="1"/>
</dbReference>
<evidence type="ECO:0000256" key="5">
    <source>
        <dbReference type="RuleBase" id="RU362125"/>
    </source>
</evidence>
<evidence type="ECO:0000256" key="2">
    <source>
        <dbReference type="ARBA" id="ARBA00009347"/>
    </source>
</evidence>
<evidence type="ECO:0000259" key="8">
    <source>
        <dbReference type="Pfam" id="PF02771"/>
    </source>
</evidence>
<evidence type="ECO:0000259" key="7">
    <source>
        <dbReference type="Pfam" id="PF02770"/>
    </source>
</evidence>
<evidence type="ECO:0000256" key="4">
    <source>
        <dbReference type="ARBA" id="ARBA00022827"/>
    </source>
</evidence>
<dbReference type="AlphaFoldDB" id="A0A3A1TV77"/>
<comment type="cofactor">
    <cofactor evidence="1 5">
        <name>FAD</name>
        <dbReference type="ChEBI" id="CHEBI:57692"/>
    </cofactor>
</comment>
<evidence type="ECO:0000256" key="3">
    <source>
        <dbReference type="ARBA" id="ARBA00022630"/>
    </source>
</evidence>
<comment type="similarity">
    <text evidence="2 5">Belongs to the acyl-CoA dehydrogenase family.</text>
</comment>
<dbReference type="InterPro" id="IPR045008">
    <property type="entry name" value="ACX4-like"/>
</dbReference>
<feature type="domain" description="Acyl-CoA dehydrogenase/oxidase C-terminal" evidence="6">
    <location>
        <begin position="256"/>
        <end position="398"/>
    </location>
</feature>
<dbReference type="InterPro" id="IPR006091">
    <property type="entry name" value="Acyl-CoA_Oxase/DH_mid-dom"/>
</dbReference>
<dbReference type="EMBL" id="QXTG01000002">
    <property type="protein sequence ID" value="RIX27528.1"/>
    <property type="molecule type" value="Genomic_DNA"/>
</dbReference>
<evidence type="ECO:0000256" key="1">
    <source>
        <dbReference type="ARBA" id="ARBA00001974"/>
    </source>
</evidence>
<reference evidence="10" key="1">
    <citation type="submission" date="2018-09" db="EMBL/GenBank/DDBJ databases">
        <authorList>
            <person name="Kim I."/>
        </authorList>
    </citation>
    <scope>NUCLEOTIDE SEQUENCE [LARGE SCALE GENOMIC DNA]</scope>
    <source>
        <strain evidence="10">DD4a</strain>
    </source>
</reference>
<dbReference type="GO" id="GO:0006635">
    <property type="term" value="P:fatty acid beta-oxidation"/>
    <property type="evidence" value="ECO:0007669"/>
    <property type="project" value="InterPro"/>
</dbReference>
<evidence type="ECO:0000313" key="10">
    <source>
        <dbReference type="Proteomes" id="UP000265742"/>
    </source>
</evidence>
<dbReference type="PANTHER" id="PTHR43188">
    <property type="entry name" value="ACYL-COENZYME A OXIDASE"/>
    <property type="match status" value="1"/>
</dbReference>
<dbReference type="InterPro" id="IPR009075">
    <property type="entry name" value="AcylCo_DH/oxidase_C"/>
</dbReference>
<dbReference type="Gene3D" id="1.10.540.10">
    <property type="entry name" value="Acyl-CoA dehydrogenase/oxidase, N-terminal domain"/>
    <property type="match status" value="1"/>
</dbReference>
<keyword evidence="3 5" id="KW-0285">Flavoprotein</keyword>
<dbReference type="RefSeq" id="WP_119481837.1">
    <property type="nucleotide sequence ID" value="NZ_QXTG01000002.1"/>
</dbReference>
<dbReference type="PANTHER" id="PTHR43188:SF1">
    <property type="entry name" value="ACYL-COA DEHYDROGENASE"/>
    <property type="match status" value="1"/>
</dbReference>
<dbReference type="OrthoDB" id="9770681at2"/>
<feature type="domain" description="Acyl-CoA oxidase/dehydrogenase middle" evidence="7">
    <location>
        <begin position="146"/>
        <end position="239"/>
    </location>
</feature>
<dbReference type="Pfam" id="PF02770">
    <property type="entry name" value="Acyl-CoA_dh_M"/>
    <property type="match status" value="1"/>
</dbReference>
<keyword evidence="5" id="KW-0560">Oxidoreductase</keyword>
<dbReference type="Proteomes" id="UP000265742">
    <property type="component" value="Unassembled WGS sequence"/>
</dbReference>
<dbReference type="Pfam" id="PF00441">
    <property type="entry name" value="Acyl-CoA_dh_1"/>
    <property type="match status" value="1"/>
</dbReference>
<dbReference type="InterPro" id="IPR036250">
    <property type="entry name" value="AcylCo_DH-like_C"/>
</dbReference>
<sequence length="405" mass="44281">MTITANASTGSEEPTLDHLVSDFYGYQDFLTADEQRHAAEFRAVFEERVRPIADEYWARAEFPKQVIPWLADLGALGPFVPEVRRFENTAVFRGWMALEMGRVDASVATFVGVQSGLAMGSIHVGGSPEQQADLLPRMATGELLGAFGLTEPYSGSDSARGLRTTARREGDDWVLNGAKRWIGNATFSDFVVIYAKDEADGQVKGFLVDTDLPGFRADRIEDKIALRSVQNADITMVDVRVPEAKRLPGIRSFRDVATVLRLTRCEVAWQAVGVAVGAWEAALAYAKDRQQFGQPIASHQLIQDLLVKGLGNITASIGMCLRASQMQDAGVQKDEHSALAKAFATARMRETVAYAREILGGNGIVLDKGVARFFADAEALYSYEGTREMNTLIVGRSITGFNAFV</sequence>
<dbReference type="InterPro" id="IPR006089">
    <property type="entry name" value="Acyl-CoA_DH_CS"/>
</dbReference>
<dbReference type="InterPro" id="IPR046373">
    <property type="entry name" value="Acyl-CoA_Oxase/DH_mid-dom_sf"/>
</dbReference>
<dbReference type="InterPro" id="IPR037069">
    <property type="entry name" value="AcylCoA_DH/ox_N_sf"/>
</dbReference>
<dbReference type="SUPFAM" id="SSF56645">
    <property type="entry name" value="Acyl-CoA dehydrogenase NM domain-like"/>
    <property type="match status" value="1"/>
</dbReference>
<feature type="domain" description="Acyl-CoA dehydrogenase/oxidase N-terminal" evidence="8">
    <location>
        <begin position="31"/>
        <end position="142"/>
    </location>
</feature>